<feature type="region of interest" description="Disordered" evidence="1">
    <location>
        <begin position="255"/>
        <end position="650"/>
    </location>
</feature>
<dbReference type="PANTHER" id="PTHR16092">
    <property type="entry name" value="SEC3/SYNTAXIN-RELATED"/>
    <property type="match status" value="1"/>
</dbReference>
<dbReference type="AlphaFoldDB" id="C5MCU2"/>
<dbReference type="GO" id="GO:0006887">
    <property type="term" value="P:exocytosis"/>
    <property type="evidence" value="ECO:0007669"/>
    <property type="project" value="TreeGrafter"/>
</dbReference>
<dbReference type="HOGENOM" id="CLU_353727_0_0_1"/>
<feature type="compositionally biased region" description="Polar residues" evidence="1">
    <location>
        <begin position="619"/>
        <end position="634"/>
    </location>
</feature>
<feature type="compositionally biased region" description="Polar residues" evidence="1">
    <location>
        <begin position="511"/>
        <end position="524"/>
    </location>
</feature>
<feature type="domain" description="Exocyst complex component Sec3 PIP2-binding N-terminal" evidence="2">
    <location>
        <begin position="150"/>
        <end position="236"/>
    </location>
</feature>
<protein>
    <recommendedName>
        <fullName evidence="2">Exocyst complex component Sec3 PIP2-binding N-terminal domain-containing protein</fullName>
    </recommendedName>
</protein>
<reference evidence="3 4" key="1">
    <citation type="journal article" date="2009" name="Nature">
        <title>Evolution of pathogenicity and sexual reproduction in eight Candida genomes.</title>
        <authorList>
            <person name="Butler G."/>
            <person name="Rasmussen M.D."/>
            <person name="Lin M.F."/>
            <person name="Santos M.A."/>
            <person name="Sakthikumar S."/>
            <person name="Munro C.A."/>
            <person name="Rheinbay E."/>
            <person name="Grabherr M."/>
            <person name="Forche A."/>
            <person name="Reedy J.L."/>
            <person name="Agrafioti I."/>
            <person name="Arnaud M.B."/>
            <person name="Bates S."/>
            <person name="Brown A.J."/>
            <person name="Brunke S."/>
            <person name="Costanzo M.C."/>
            <person name="Fitzpatrick D.A."/>
            <person name="de Groot P.W."/>
            <person name="Harris D."/>
            <person name="Hoyer L.L."/>
            <person name="Hube B."/>
            <person name="Klis F.M."/>
            <person name="Kodira C."/>
            <person name="Lennard N."/>
            <person name="Logue M.E."/>
            <person name="Martin R."/>
            <person name="Neiman A.M."/>
            <person name="Nikolaou E."/>
            <person name="Quail M.A."/>
            <person name="Quinn J."/>
            <person name="Santos M.C."/>
            <person name="Schmitzberger F.F."/>
            <person name="Sherlock G."/>
            <person name="Shah P."/>
            <person name="Silverstein K.A."/>
            <person name="Skrzypek M.S."/>
            <person name="Soll D."/>
            <person name="Staggs R."/>
            <person name="Stansfield I."/>
            <person name="Stumpf M.P."/>
            <person name="Sudbery P.E."/>
            <person name="Srikantha T."/>
            <person name="Zeng Q."/>
            <person name="Berman J."/>
            <person name="Berriman M."/>
            <person name="Heitman J."/>
            <person name="Gow N.A."/>
            <person name="Lorenz M.C."/>
            <person name="Birren B.W."/>
            <person name="Kellis M."/>
            <person name="Cuomo C.A."/>
        </authorList>
    </citation>
    <scope>NUCLEOTIDE SEQUENCE [LARGE SCALE GENOMIC DNA]</scope>
    <source>
        <strain evidence="4">ATCC MYA-3404 / T1</strain>
    </source>
</reference>
<feature type="compositionally biased region" description="Basic and acidic residues" evidence="1">
    <location>
        <begin position="425"/>
        <end position="443"/>
    </location>
</feature>
<feature type="compositionally biased region" description="Acidic residues" evidence="1">
    <location>
        <begin position="578"/>
        <end position="588"/>
    </location>
</feature>
<dbReference type="GO" id="GO:0005546">
    <property type="term" value="F:phosphatidylinositol-4,5-bisphosphate binding"/>
    <property type="evidence" value="ECO:0007669"/>
    <property type="project" value="TreeGrafter"/>
</dbReference>
<dbReference type="InterPro" id="IPR028258">
    <property type="entry name" value="Sec3-PIP2_bind"/>
</dbReference>
<dbReference type="PANTHER" id="PTHR16092:SF14">
    <property type="entry name" value="EXOCYST COMPLEX COMPONENT 1 ISOFORM X1"/>
    <property type="match status" value="1"/>
</dbReference>
<dbReference type="Pfam" id="PF15277">
    <property type="entry name" value="Sec3-PIP2_bind"/>
    <property type="match status" value="1"/>
</dbReference>
<dbReference type="SMART" id="SM01313">
    <property type="entry name" value="Sec3-PIP2_bind"/>
    <property type="match status" value="1"/>
</dbReference>
<feature type="compositionally biased region" description="Acidic residues" evidence="1">
    <location>
        <begin position="726"/>
        <end position="740"/>
    </location>
</feature>
<feature type="compositionally biased region" description="Low complexity" evidence="1">
    <location>
        <begin position="380"/>
        <end position="390"/>
    </location>
</feature>
<feature type="compositionally biased region" description="Polar residues" evidence="1">
    <location>
        <begin position="310"/>
        <end position="323"/>
    </location>
</feature>
<feature type="region of interest" description="Disordered" evidence="1">
    <location>
        <begin position="712"/>
        <end position="748"/>
    </location>
</feature>
<evidence type="ECO:0000256" key="1">
    <source>
        <dbReference type="SAM" id="MobiDB-lite"/>
    </source>
</evidence>
<dbReference type="VEuPathDB" id="FungiDB:CTRG_04043"/>
<accession>C5MCU2</accession>
<dbReference type="GeneID" id="8297021"/>
<feature type="compositionally biased region" description="Polar residues" evidence="1">
    <location>
        <begin position="471"/>
        <end position="486"/>
    </location>
</feature>
<evidence type="ECO:0000313" key="4">
    <source>
        <dbReference type="Proteomes" id="UP000002037"/>
    </source>
</evidence>
<dbReference type="OrthoDB" id="27109at2759"/>
<dbReference type="GO" id="GO:0005886">
    <property type="term" value="C:plasma membrane"/>
    <property type="evidence" value="ECO:0007669"/>
    <property type="project" value="TreeGrafter"/>
</dbReference>
<feature type="compositionally biased region" description="Polar residues" evidence="1">
    <location>
        <begin position="74"/>
        <end position="95"/>
    </location>
</feature>
<feature type="compositionally biased region" description="Polar residues" evidence="1">
    <location>
        <begin position="56"/>
        <end position="65"/>
    </location>
</feature>
<feature type="region of interest" description="Disordered" evidence="1">
    <location>
        <begin position="765"/>
        <end position="796"/>
    </location>
</feature>
<feature type="compositionally biased region" description="Basic and acidic residues" evidence="1">
    <location>
        <begin position="487"/>
        <end position="500"/>
    </location>
</feature>
<feature type="region of interest" description="Disordered" evidence="1">
    <location>
        <begin position="1"/>
        <end position="96"/>
    </location>
</feature>
<sequence>MFRSPKKSKQQAQFQSQGRPPVQQEQQPPMQHQQSKHHIPNPFSSRKQSPKALASPSFTTNSGFSTPPRAGASPVTSHHSKFTSPGSPVGSSNSEQQRKLVTDKIISDCYSKTIHQGDRKLNEVSYITHIGIIEYSHSPSGPPPPNSNPGSVKHRILVLCKKHTGRMQLQKGKFQAEKNYYQIGRTWDLSELQSIKRVGSDGLILQLNKTYYWKCDEDERRVWKFARYLCQHYGMFTGRYPKLDGFSLDDFMLPSTPKSPSTTPSRTSSVKDPTPDPQLMKSRSLKRKNMPNPILPTPPVAAPTPPQIPSGVSKTTAPSSANVNDLYKDMDFTVNGGLPQKPMKVIQRDSPKSTGGGTLDPGPSLYGPSSRPNKPHAQSQPMIPHIQPQPQTQPQPQPHHLAHSESMLQTRPQPRSQPQSFARSEQGDSRGYQRGDQSKENLNREFSPPTMKANQHPYYQKTPMNGLDNASEISNDSHSFIFNNKESSQEKLEDTAKQEQPKFSGDVLESVSESIPSIQENNEPIQRRSHPYANSHAKKDSQVSQKSAEEVVKEFSESIPSPSVKPKMAASANVPDFGVEEITDDSDDDQRPTPTFSIRKRQQQKKALEKAQNLMPTPEEQQQQPGLESVNDVTDSFMDKSSRYDADKTDRFDIDKSSRYDEKSFVTQKGLGIYPPNSNSFIEESTKVEGQTRIDSHMQEIQDMLNSHLGDAKEESFPYDDKDNEGYEDVDDLNDDDDLNNEVPLGAKSRMSKDMLHADDDFEEDGDSFEPGLNIVKKSATPESGGTNTGSGITRSNTVIIPDCDRDAEVDNILDDIGWSVQDDASTLIKKLNKEATNTKQDIVSKLVSIDLTNNSGSDIGSALNEVDNMTNIFQKMEVRLKLLHNDLQNSVYV</sequence>
<feature type="compositionally biased region" description="Low complexity" evidence="1">
    <location>
        <begin position="411"/>
        <end position="424"/>
    </location>
</feature>
<gene>
    <name evidence="3" type="ORF">CTRG_04043</name>
</gene>
<evidence type="ECO:0000313" key="3">
    <source>
        <dbReference type="EMBL" id="EER32372.1"/>
    </source>
</evidence>
<keyword evidence="4" id="KW-1185">Reference proteome</keyword>
<name>C5MCU2_CANTT</name>
<organism evidence="3 4">
    <name type="scientific">Candida tropicalis (strain ATCC MYA-3404 / T1)</name>
    <name type="common">Yeast</name>
    <dbReference type="NCBI Taxonomy" id="294747"/>
    <lineage>
        <taxon>Eukaryota</taxon>
        <taxon>Fungi</taxon>
        <taxon>Dikarya</taxon>
        <taxon>Ascomycota</taxon>
        <taxon>Saccharomycotina</taxon>
        <taxon>Pichiomycetes</taxon>
        <taxon>Debaryomycetaceae</taxon>
        <taxon>Candida/Lodderomyces clade</taxon>
        <taxon>Candida</taxon>
    </lineage>
</organism>
<feature type="compositionally biased region" description="Basic and acidic residues" evidence="1">
    <location>
        <begin position="712"/>
        <end position="725"/>
    </location>
</feature>
<dbReference type="RefSeq" id="XP_002549746.1">
    <property type="nucleotide sequence ID" value="XM_002549700.1"/>
</dbReference>
<feature type="compositionally biased region" description="Basic and acidic residues" evidence="1">
    <location>
        <begin position="537"/>
        <end position="556"/>
    </location>
</feature>
<feature type="compositionally biased region" description="Low complexity" evidence="1">
    <location>
        <begin position="255"/>
        <end position="268"/>
    </location>
</feature>
<evidence type="ECO:0000259" key="2">
    <source>
        <dbReference type="SMART" id="SM01313"/>
    </source>
</evidence>
<feature type="compositionally biased region" description="Low complexity" evidence="1">
    <location>
        <begin position="10"/>
        <end position="33"/>
    </location>
</feature>
<feature type="compositionally biased region" description="Pro residues" evidence="1">
    <location>
        <begin position="293"/>
        <end position="308"/>
    </location>
</feature>
<dbReference type="GO" id="GO:0000145">
    <property type="term" value="C:exocyst"/>
    <property type="evidence" value="ECO:0007669"/>
    <property type="project" value="TreeGrafter"/>
</dbReference>
<feature type="compositionally biased region" description="Basic and acidic residues" evidence="1">
    <location>
        <begin position="637"/>
        <end position="650"/>
    </location>
</feature>
<dbReference type="Proteomes" id="UP000002037">
    <property type="component" value="Unassembled WGS sequence"/>
</dbReference>
<feature type="compositionally biased region" description="Polar residues" evidence="1">
    <location>
        <begin position="370"/>
        <end position="379"/>
    </location>
</feature>
<dbReference type="Gene3D" id="2.30.29.90">
    <property type="match status" value="1"/>
</dbReference>
<dbReference type="eggNOG" id="ENOG502QSCI">
    <property type="taxonomic scope" value="Eukaryota"/>
</dbReference>
<feature type="compositionally biased region" description="Polar residues" evidence="1">
    <location>
        <begin position="781"/>
        <end position="796"/>
    </location>
</feature>
<proteinExistence type="predicted"/>
<dbReference type="EMBL" id="GG692399">
    <property type="protein sequence ID" value="EER32372.1"/>
    <property type="molecule type" value="Genomic_DNA"/>
</dbReference>
<dbReference type="STRING" id="294747.C5MCU2"/>
<dbReference type="KEGG" id="ctp:CTRG_04043"/>
<dbReference type="GO" id="GO:0006893">
    <property type="term" value="P:Golgi to plasma membrane transport"/>
    <property type="evidence" value="ECO:0007669"/>
    <property type="project" value="TreeGrafter"/>
</dbReference>